<comment type="function">
    <text evidence="6">Multiubiquitin chain receptor involved in modulation of proteasomal degradation. Involved in nucleotide excision repair.</text>
</comment>
<dbReference type="GO" id="GO:0005654">
    <property type="term" value="C:nucleoplasm"/>
    <property type="evidence" value="ECO:0007669"/>
    <property type="project" value="TreeGrafter"/>
</dbReference>
<dbReference type="SMART" id="SM00727">
    <property type="entry name" value="STI1"/>
    <property type="match status" value="1"/>
</dbReference>
<dbReference type="GO" id="GO:0043130">
    <property type="term" value="F:ubiquitin binding"/>
    <property type="evidence" value="ECO:0007669"/>
    <property type="project" value="UniProtKB-UniRule"/>
</dbReference>
<keyword evidence="5 6" id="KW-0539">Nucleus</keyword>
<dbReference type="FunFam" id="3.10.20.90:FF:000069">
    <property type="entry name" value="UV excision repair protein RAD23"/>
    <property type="match status" value="1"/>
</dbReference>
<gene>
    <name evidence="10" type="ORF">WJX81_003122</name>
</gene>
<dbReference type="Gene3D" id="1.10.10.540">
    <property type="entry name" value="XPC-binding domain"/>
    <property type="match status" value="1"/>
</dbReference>
<dbReference type="FunFam" id="1.10.8.10:FF:000003">
    <property type="entry name" value="UV excision repair protein RAD23 homolog"/>
    <property type="match status" value="1"/>
</dbReference>
<dbReference type="SMART" id="SM00213">
    <property type="entry name" value="UBQ"/>
    <property type="match status" value="1"/>
</dbReference>
<feature type="domain" description="UBA" evidence="8">
    <location>
        <begin position="158"/>
        <end position="198"/>
    </location>
</feature>
<dbReference type="Pfam" id="PF00627">
    <property type="entry name" value="UBA"/>
    <property type="match status" value="2"/>
</dbReference>
<dbReference type="Gene3D" id="3.10.20.90">
    <property type="entry name" value="Phosphatidylinositol 3-kinase Catalytic Subunit, Chain A, domain 1"/>
    <property type="match status" value="1"/>
</dbReference>
<reference evidence="10 11" key="1">
    <citation type="journal article" date="2024" name="Nat. Commun.">
        <title>Phylogenomics reveals the evolutionary origins of lichenization in chlorophyte algae.</title>
        <authorList>
            <person name="Puginier C."/>
            <person name="Libourel C."/>
            <person name="Otte J."/>
            <person name="Skaloud P."/>
            <person name="Haon M."/>
            <person name="Grisel S."/>
            <person name="Petersen M."/>
            <person name="Berrin J.G."/>
            <person name="Delaux P.M."/>
            <person name="Dal Grande F."/>
            <person name="Keller J."/>
        </authorList>
    </citation>
    <scope>NUCLEOTIDE SEQUENCE [LARGE SCALE GENOMIC DNA]</scope>
    <source>
        <strain evidence="10 11">SAG 245.80</strain>
    </source>
</reference>
<dbReference type="InterPro" id="IPR000626">
    <property type="entry name" value="Ubiquitin-like_dom"/>
</dbReference>
<dbReference type="SUPFAM" id="SSF101238">
    <property type="entry name" value="XPC-binding domain"/>
    <property type="match status" value="1"/>
</dbReference>
<evidence type="ECO:0000259" key="9">
    <source>
        <dbReference type="PROSITE" id="PS50053"/>
    </source>
</evidence>
<protein>
    <recommendedName>
        <fullName evidence="6">Ubiquitin receptor RAD23</fullName>
    </recommendedName>
    <alternativeName>
        <fullName evidence="6">DNA repair protein RAD23</fullName>
    </alternativeName>
</protein>
<dbReference type="GO" id="GO:0043161">
    <property type="term" value="P:proteasome-mediated ubiquitin-dependent protein catabolic process"/>
    <property type="evidence" value="ECO:0007669"/>
    <property type="project" value="UniProtKB-UniRule"/>
</dbReference>
<dbReference type="Pfam" id="PF00240">
    <property type="entry name" value="ubiquitin"/>
    <property type="match status" value="1"/>
</dbReference>
<dbReference type="GO" id="GO:0003684">
    <property type="term" value="F:damaged DNA binding"/>
    <property type="evidence" value="ECO:0007669"/>
    <property type="project" value="UniProtKB-UniRule"/>
</dbReference>
<dbReference type="FunFam" id="1.10.10.540:FF:000001">
    <property type="entry name" value="UV excision repair protein RAD23 B"/>
    <property type="match status" value="1"/>
</dbReference>
<dbReference type="GO" id="GO:0005829">
    <property type="term" value="C:cytosol"/>
    <property type="evidence" value="ECO:0007669"/>
    <property type="project" value="TreeGrafter"/>
</dbReference>
<sequence length="415" mass="41410">MKVTFKTVTGANFSLEVEGCSKVSAVKQTIEEQQGATFPAASQVIIYQGKVLKDDTTLADNGVSETGFMVVMVTKAKAPALKAEAAPAPAAAAAPAAELAEAPTPTAAPVAAAAQPAPAAPAAPAVPAAAAPEPAATAGAAGTADAYSATASQLSVGAALENHINQICEMGFDREEVKRAMRAAFNNPDRAVDYLMNGIPESAEPPPPVTAGPAAAVGGAASAPAPGAAPAGAEPAPVQSGPNAQPLDMFAPQPAGAAGGGQAGPLDFLRANPQFQALRAIVQSHPAILQPMLQELGKQNPELLSLINSNQAEFLRLINEPAPPGGEVSGGDLAAQLGGQLGGQLGEMLGAGAGGEGGLPPGTVAVQLSEEEQAAVARLEAMGFDRQAVLEAFLACDRNETMAANFLLENAGDDM</sequence>
<evidence type="ECO:0000256" key="2">
    <source>
        <dbReference type="ARBA" id="ARBA00022737"/>
    </source>
</evidence>
<comment type="caution">
    <text evidence="10">The sequence shown here is derived from an EMBL/GenBank/DDBJ whole genome shotgun (WGS) entry which is preliminary data.</text>
</comment>
<feature type="region of interest" description="Disordered" evidence="7">
    <location>
        <begin position="199"/>
        <end position="265"/>
    </location>
</feature>
<keyword evidence="4 6" id="KW-0234">DNA repair</keyword>
<evidence type="ECO:0000256" key="6">
    <source>
        <dbReference type="RuleBase" id="RU367049"/>
    </source>
</evidence>
<comment type="subcellular location">
    <subcellularLocation>
        <location evidence="6">Nucleus</location>
    </subcellularLocation>
    <subcellularLocation>
        <location evidence="6">Cytoplasm</location>
    </subcellularLocation>
</comment>
<dbReference type="PROSITE" id="PS50030">
    <property type="entry name" value="UBA"/>
    <property type="match status" value="2"/>
</dbReference>
<dbReference type="GO" id="GO:0031593">
    <property type="term" value="F:polyubiquitin modification-dependent protein binding"/>
    <property type="evidence" value="ECO:0007669"/>
    <property type="project" value="UniProtKB-UniRule"/>
</dbReference>
<dbReference type="InterPro" id="IPR036353">
    <property type="entry name" value="XPC-bd_sf"/>
</dbReference>
<dbReference type="InterPro" id="IPR006636">
    <property type="entry name" value="STI1_HS-bd"/>
</dbReference>
<evidence type="ECO:0000256" key="3">
    <source>
        <dbReference type="ARBA" id="ARBA00022763"/>
    </source>
</evidence>
<dbReference type="Pfam" id="PF09280">
    <property type="entry name" value="XPC-binding"/>
    <property type="match status" value="1"/>
</dbReference>
<organism evidence="10 11">
    <name type="scientific">Elliptochloris bilobata</name>
    <dbReference type="NCBI Taxonomy" id="381761"/>
    <lineage>
        <taxon>Eukaryota</taxon>
        <taxon>Viridiplantae</taxon>
        <taxon>Chlorophyta</taxon>
        <taxon>core chlorophytes</taxon>
        <taxon>Trebouxiophyceae</taxon>
        <taxon>Trebouxiophyceae incertae sedis</taxon>
        <taxon>Elliptochloris clade</taxon>
        <taxon>Elliptochloris</taxon>
    </lineage>
</organism>
<evidence type="ECO:0000313" key="11">
    <source>
        <dbReference type="Proteomes" id="UP001445335"/>
    </source>
</evidence>
<dbReference type="SMART" id="SM00165">
    <property type="entry name" value="UBA"/>
    <property type="match status" value="2"/>
</dbReference>
<dbReference type="InterPro" id="IPR015360">
    <property type="entry name" value="XPC-bd"/>
</dbReference>
<dbReference type="PANTHER" id="PTHR10621:SF0">
    <property type="entry name" value="UV EXCISION REPAIR PROTEIN RAD23"/>
    <property type="match status" value="1"/>
</dbReference>
<dbReference type="PRINTS" id="PR01839">
    <property type="entry name" value="RAD23PROTEIN"/>
</dbReference>
<dbReference type="EMBL" id="JALJOU010000047">
    <property type="protein sequence ID" value="KAK9831332.1"/>
    <property type="molecule type" value="Genomic_DNA"/>
</dbReference>
<feature type="domain" description="Ubiquitin-like" evidence="9">
    <location>
        <begin position="1"/>
        <end position="78"/>
    </location>
</feature>
<dbReference type="InterPro" id="IPR004806">
    <property type="entry name" value="Rad23"/>
</dbReference>
<name>A0AAW1RDQ8_9CHLO</name>
<proteinExistence type="inferred from homology"/>
<dbReference type="SUPFAM" id="SSF46934">
    <property type="entry name" value="UBA-like"/>
    <property type="match status" value="2"/>
</dbReference>
<evidence type="ECO:0000313" key="10">
    <source>
        <dbReference type="EMBL" id="KAK9831332.1"/>
    </source>
</evidence>
<keyword evidence="6" id="KW-0963">Cytoplasm</keyword>
<evidence type="ECO:0000256" key="1">
    <source>
        <dbReference type="ARBA" id="ARBA00009878"/>
    </source>
</evidence>
<feature type="domain" description="UBA" evidence="8">
    <location>
        <begin position="369"/>
        <end position="410"/>
    </location>
</feature>
<evidence type="ECO:0000256" key="7">
    <source>
        <dbReference type="SAM" id="MobiDB-lite"/>
    </source>
</evidence>
<keyword evidence="2" id="KW-0677">Repeat</keyword>
<dbReference type="CDD" id="cd14280">
    <property type="entry name" value="UBA1_Rad23_like"/>
    <property type="match status" value="1"/>
</dbReference>
<dbReference type="NCBIfam" id="TIGR00601">
    <property type="entry name" value="rad23"/>
    <property type="match status" value="1"/>
</dbReference>
<evidence type="ECO:0000256" key="4">
    <source>
        <dbReference type="ARBA" id="ARBA00023204"/>
    </source>
</evidence>
<accession>A0AAW1RDQ8</accession>
<dbReference type="Gene3D" id="1.10.8.10">
    <property type="entry name" value="DNA helicase RuvA subunit, C-terminal domain"/>
    <property type="match status" value="2"/>
</dbReference>
<dbReference type="Proteomes" id="UP001445335">
    <property type="component" value="Unassembled WGS sequence"/>
</dbReference>
<keyword evidence="3 6" id="KW-0227">DNA damage</keyword>
<dbReference type="PROSITE" id="PS50053">
    <property type="entry name" value="UBIQUITIN_2"/>
    <property type="match status" value="1"/>
</dbReference>
<dbReference type="InterPro" id="IPR029071">
    <property type="entry name" value="Ubiquitin-like_domsf"/>
</dbReference>
<dbReference type="CDD" id="cd01805">
    <property type="entry name" value="Ubl_Rad23"/>
    <property type="match status" value="1"/>
</dbReference>
<keyword evidence="11" id="KW-1185">Reference proteome</keyword>
<comment type="similarity">
    <text evidence="1 6">Belongs to the RAD23 family.</text>
</comment>
<dbReference type="GO" id="GO:0070628">
    <property type="term" value="F:proteasome binding"/>
    <property type="evidence" value="ECO:0007669"/>
    <property type="project" value="TreeGrafter"/>
</dbReference>
<dbReference type="PANTHER" id="PTHR10621">
    <property type="entry name" value="UV EXCISION REPAIR PROTEIN RAD23"/>
    <property type="match status" value="1"/>
</dbReference>
<dbReference type="FunFam" id="1.10.8.10:FF:000002">
    <property type="entry name" value="UV excision repair protein RAD23 homolog"/>
    <property type="match status" value="1"/>
</dbReference>
<evidence type="ECO:0000259" key="8">
    <source>
        <dbReference type="PROSITE" id="PS50030"/>
    </source>
</evidence>
<dbReference type="InterPro" id="IPR015940">
    <property type="entry name" value="UBA"/>
</dbReference>
<dbReference type="SUPFAM" id="SSF54236">
    <property type="entry name" value="Ubiquitin-like"/>
    <property type="match status" value="1"/>
</dbReference>
<evidence type="ECO:0000256" key="5">
    <source>
        <dbReference type="ARBA" id="ARBA00023242"/>
    </source>
</evidence>
<feature type="compositionally biased region" description="Low complexity" evidence="7">
    <location>
        <begin position="211"/>
        <end position="237"/>
    </location>
</feature>
<dbReference type="GO" id="GO:0006289">
    <property type="term" value="P:nucleotide-excision repair"/>
    <property type="evidence" value="ECO:0007669"/>
    <property type="project" value="UniProtKB-UniRule"/>
</dbReference>
<dbReference type="InterPro" id="IPR009060">
    <property type="entry name" value="UBA-like_sf"/>
</dbReference>
<dbReference type="AlphaFoldDB" id="A0AAW1RDQ8"/>